<protein>
    <recommendedName>
        <fullName evidence="4">DDE Tnp4 domain-containing protein</fullName>
    </recommendedName>
</protein>
<dbReference type="SUPFAM" id="SSF81296">
    <property type="entry name" value="E set domains"/>
    <property type="match status" value="1"/>
</dbReference>
<dbReference type="InterPro" id="IPR001298">
    <property type="entry name" value="Filamin/ABP280_rpt"/>
</dbReference>
<dbReference type="SMART" id="SM00557">
    <property type="entry name" value="IG_FLMN"/>
    <property type="match status" value="1"/>
</dbReference>
<dbReference type="EMBL" id="CACVKT020000951">
    <property type="protein sequence ID" value="CAC5364180.1"/>
    <property type="molecule type" value="Genomic_DNA"/>
</dbReference>
<keyword evidence="2" id="KW-0479">Metal-binding</keyword>
<gene>
    <name evidence="5" type="ORF">MCOR_5315</name>
</gene>
<dbReference type="InterPro" id="IPR014756">
    <property type="entry name" value="Ig_E-set"/>
</dbReference>
<evidence type="ECO:0000256" key="2">
    <source>
        <dbReference type="ARBA" id="ARBA00022723"/>
    </source>
</evidence>
<dbReference type="GO" id="GO:0046872">
    <property type="term" value="F:metal ion binding"/>
    <property type="evidence" value="ECO:0007669"/>
    <property type="project" value="UniProtKB-KW"/>
</dbReference>
<organism evidence="5 6">
    <name type="scientific">Mytilus coruscus</name>
    <name type="common">Sea mussel</name>
    <dbReference type="NCBI Taxonomy" id="42192"/>
    <lineage>
        <taxon>Eukaryota</taxon>
        <taxon>Metazoa</taxon>
        <taxon>Spiralia</taxon>
        <taxon>Lophotrochozoa</taxon>
        <taxon>Mollusca</taxon>
        <taxon>Bivalvia</taxon>
        <taxon>Autobranchia</taxon>
        <taxon>Pteriomorphia</taxon>
        <taxon>Mytilida</taxon>
        <taxon>Mytiloidea</taxon>
        <taxon>Mytilidae</taxon>
        <taxon>Mytilinae</taxon>
        <taxon>Mytilus</taxon>
    </lineage>
</organism>
<dbReference type="InterPro" id="IPR027806">
    <property type="entry name" value="HARBI1_dom"/>
</dbReference>
<dbReference type="InterPro" id="IPR013783">
    <property type="entry name" value="Ig-like_fold"/>
</dbReference>
<sequence length="686" mass="78361">MGDLRTLTVENVCKECDCDKPVEWVCLECNVPVHDFCIAAHINRQPSLTHSVIPNFDALTQGRVLGTKTVTKPRADKIIVCGPGIEPNGLVGEFDSTFNIETYGAGHGHLNIQIVGPKGAFEVKMAPHSERKTTLMCSYEAKDVGEYTITVTCMPPLKCYPCVVCCKRTKPAERRNLNGEKNKEIRKYLVNKLFIRPQEIEGVTCNKCRLFCESDIYNLTGLTKANFDDVCSKIQNSPMRDSHCRTIRQCIGIFLTKLKCGMSNRLLSTLFNLGRDATRRAISSARKYLVETFVPENLGFEHISRNNVINNHTRPLAQSLFGDITNPAILVVDGTYIYIQKSGNFQFQRRSFSMRKHRPLVKPMVFFITTSGYIVSVIGPYMGDGKNNDANILTHIIKRNIEKITDWLHEDDILIVDRGFRDSLDLLNELGIKSEMPSFLGRGEKQHSVEESNTTRLVTKLRWIVESINGRIKFFRYLDKVLPTNQVPHIRDYVQIACSLINRYLKPMNIGDPEADELLVENDGLDKRSYKWSKIDSTDFDIEFQRLNEEELRNLTLGTYQLKMAKSYTEEHFDSEGKYEVLVSTEDQFLLSAKIQSRHISSKCYQLWISFNECVVLGWYCKCKIGSRVVGMCSHIASVIWYLGFGRYTDKQFRINNWGQYLLDAKNIPEPEEIDASDDEATVTEE</sequence>
<comment type="cofactor">
    <cofactor evidence="1">
        <name>a divalent metal cation</name>
        <dbReference type="ChEBI" id="CHEBI:60240"/>
    </cofactor>
</comment>
<dbReference type="PROSITE" id="PS50194">
    <property type="entry name" value="FILAMIN_REPEAT"/>
    <property type="match status" value="1"/>
</dbReference>
<evidence type="ECO:0000259" key="4">
    <source>
        <dbReference type="Pfam" id="PF13359"/>
    </source>
</evidence>
<name>A0A6J8A8Q9_MYTCO</name>
<dbReference type="AlphaFoldDB" id="A0A6J8A8Q9"/>
<dbReference type="Pfam" id="PF13359">
    <property type="entry name" value="DDE_Tnp_4"/>
    <property type="match status" value="1"/>
</dbReference>
<dbReference type="InterPro" id="IPR017868">
    <property type="entry name" value="Filamin/ABP280_repeat-like"/>
</dbReference>
<evidence type="ECO:0000256" key="3">
    <source>
        <dbReference type="PROSITE-ProRule" id="PRU00087"/>
    </source>
</evidence>
<evidence type="ECO:0000256" key="1">
    <source>
        <dbReference type="ARBA" id="ARBA00001968"/>
    </source>
</evidence>
<evidence type="ECO:0000313" key="6">
    <source>
        <dbReference type="Proteomes" id="UP000507470"/>
    </source>
</evidence>
<feature type="domain" description="DDE Tnp4" evidence="4">
    <location>
        <begin position="332"/>
        <end position="502"/>
    </location>
</feature>
<reference evidence="5 6" key="1">
    <citation type="submission" date="2020-06" db="EMBL/GenBank/DDBJ databases">
        <authorList>
            <person name="Li R."/>
            <person name="Bekaert M."/>
        </authorList>
    </citation>
    <scope>NUCLEOTIDE SEQUENCE [LARGE SCALE GENOMIC DNA]</scope>
    <source>
        <strain evidence="6">wild</strain>
    </source>
</reference>
<dbReference type="PANTHER" id="PTHR23080">
    <property type="entry name" value="THAP DOMAIN PROTEIN"/>
    <property type="match status" value="1"/>
</dbReference>
<dbReference type="Pfam" id="PF00630">
    <property type="entry name" value="Filamin"/>
    <property type="match status" value="1"/>
</dbReference>
<accession>A0A6J8A8Q9</accession>
<keyword evidence="6" id="KW-1185">Reference proteome</keyword>
<dbReference type="OrthoDB" id="10049726at2759"/>
<proteinExistence type="predicted"/>
<dbReference type="Gene3D" id="2.60.40.10">
    <property type="entry name" value="Immunoglobulins"/>
    <property type="match status" value="1"/>
</dbReference>
<feature type="repeat" description="Filamin" evidence="3">
    <location>
        <begin position="70"/>
        <end position="152"/>
    </location>
</feature>
<dbReference type="Proteomes" id="UP000507470">
    <property type="component" value="Unassembled WGS sequence"/>
</dbReference>
<evidence type="ECO:0000313" key="5">
    <source>
        <dbReference type="EMBL" id="CAC5364180.1"/>
    </source>
</evidence>